<evidence type="ECO:0008006" key="5">
    <source>
        <dbReference type="Google" id="ProtNLM"/>
    </source>
</evidence>
<protein>
    <recommendedName>
        <fullName evidence="5">Secreted protein</fullName>
    </recommendedName>
</protein>
<evidence type="ECO:0000256" key="2">
    <source>
        <dbReference type="SAM" id="SignalP"/>
    </source>
</evidence>
<proteinExistence type="predicted"/>
<keyword evidence="4" id="KW-1185">Reference proteome</keyword>
<comment type="caution">
    <text evidence="3">The sequence shown here is derived from an EMBL/GenBank/DDBJ whole genome shotgun (WGS) entry which is preliminary data.</text>
</comment>
<evidence type="ECO:0000313" key="4">
    <source>
        <dbReference type="Proteomes" id="UP001632037"/>
    </source>
</evidence>
<sequence length="176" mass="19982">MRTTCPAGVLFFLRPRSVTGVLAWSVARCLLSSLRLLSEQCENFCTRSRSTSPDLRNWCSLDGVCDVPEDSAGVDKELEKESNLRRLPEDTSAPAYRGQSESPHDTRKLALSKSTTGATQRQHQIRLFLLLSFLEATRLDCHVHRQWKESESYCCRAQAWWRNGPKLQLASILDLL</sequence>
<feature type="chain" id="PRO_5044834521" description="Secreted protein" evidence="2">
    <location>
        <begin position="21"/>
        <end position="176"/>
    </location>
</feature>
<dbReference type="AlphaFoldDB" id="A0ABD3FH92"/>
<keyword evidence="2" id="KW-0732">Signal</keyword>
<dbReference type="EMBL" id="JBIMZQ010000022">
    <property type="protein sequence ID" value="KAL3664899.1"/>
    <property type="molecule type" value="Genomic_DNA"/>
</dbReference>
<accession>A0ABD3FH92</accession>
<dbReference type="Proteomes" id="UP001632037">
    <property type="component" value="Unassembled WGS sequence"/>
</dbReference>
<gene>
    <name evidence="3" type="ORF">V7S43_010076</name>
</gene>
<evidence type="ECO:0000256" key="1">
    <source>
        <dbReference type="SAM" id="MobiDB-lite"/>
    </source>
</evidence>
<feature type="compositionally biased region" description="Basic and acidic residues" evidence="1">
    <location>
        <begin position="77"/>
        <end position="89"/>
    </location>
</feature>
<feature type="region of interest" description="Disordered" evidence="1">
    <location>
        <begin position="77"/>
        <end position="115"/>
    </location>
</feature>
<name>A0ABD3FH92_9STRA</name>
<reference evidence="3 4" key="1">
    <citation type="submission" date="2024-09" db="EMBL/GenBank/DDBJ databases">
        <title>Genome sequencing and assembly of Phytophthora oleae, isolate VK10A, causative agent of rot of olive drupes.</title>
        <authorList>
            <person name="Conti Taguali S."/>
            <person name="Riolo M."/>
            <person name="La Spada F."/>
            <person name="Cacciola S.O."/>
            <person name="Dionisio G."/>
        </authorList>
    </citation>
    <scope>NUCLEOTIDE SEQUENCE [LARGE SCALE GENOMIC DNA]</scope>
    <source>
        <strain evidence="3 4">VK10A</strain>
    </source>
</reference>
<feature type="signal peptide" evidence="2">
    <location>
        <begin position="1"/>
        <end position="20"/>
    </location>
</feature>
<evidence type="ECO:0000313" key="3">
    <source>
        <dbReference type="EMBL" id="KAL3664899.1"/>
    </source>
</evidence>
<organism evidence="3 4">
    <name type="scientific">Phytophthora oleae</name>
    <dbReference type="NCBI Taxonomy" id="2107226"/>
    <lineage>
        <taxon>Eukaryota</taxon>
        <taxon>Sar</taxon>
        <taxon>Stramenopiles</taxon>
        <taxon>Oomycota</taxon>
        <taxon>Peronosporomycetes</taxon>
        <taxon>Peronosporales</taxon>
        <taxon>Peronosporaceae</taxon>
        <taxon>Phytophthora</taxon>
    </lineage>
</organism>